<dbReference type="PANTHER" id="PTHR21314">
    <property type="entry name" value="QUEUOSINE 5'-PHOSPHATE N-GLYCOSYLASE_HYDROLASE-RELATED"/>
    <property type="match status" value="1"/>
</dbReference>
<name>A0A5C5FWS7_9BASI</name>
<comment type="similarity">
    <text evidence="1">Belongs to the QNG1 protein family.</text>
</comment>
<dbReference type="InterPro" id="IPR019438">
    <property type="entry name" value="Q_salvage"/>
</dbReference>
<evidence type="ECO:0000313" key="3">
    <source>
        <dbReference type="Proteomes" id="UP000311382"/>
    </source>
</evidence>
<dbReference type="Proteomes" id="UP000311382">
    <property type="component" value="Unassembled WGS sequence"/>
</dbReference>
<dbReference type="GO" id="GO:0006400">
    <property type="term" value="P:tRNA modification"/>
    <property type="evidence" value="ECO:0007669"/>
    <property type="project" value="TreeGrafter"/>
</dbReference>
<comment type="function">
    <text evidence="1">Catalyzes the hydrolysis of queuosine 5'-phosphate, releasing the nucleobase queuine (q). Is required for salvage of queuine from exogenous queuosine (Q) that is imported and then converted to queuosine 5'-phosphate intracellularly.</text>
</comment>
<sequence>MPLAFESVDDELNVLGTLALLNFLSGYRPVLHRLTGRGAYSTILSLVLAAYLSSPSPSSSESILSAQGMSAATPAQLADLARINTHTERAHESLPVTVGVKDDEAFEVLELLAGALRETGDVLQREGCPSLGVWVRGALERADGSNGVFVHELASTFPAFCDIHLVDTEPVYLLKKALWLATVVSLRFEGENVPFKVPSLDDMPVFADNVLPTLLVHHGILSLSSASDPALVSLSLTSPDTRILSRDSATRLRAAAVTACAAIVARAHALSKEKEGCSWLAQWTEQQLDGWLWEQGKREELRKVERVAERGTVFY</sequence>
<dbReference type="EMBL" id="SOZI01000058">
    <property type="protein sequence ID" value="TNY20749.1"/>
    <property type="molecule type" value="Genomic_DNA"/>
</dbReference>
<keyword evidence="1" id="KW-0378">Hydrolase</keyword>
<dbReference type="Pfam" id="PF10343">
    <property type="entry name" value="Q_salvage"/>
    <property type="match status" value="1"/>
</dbReference>
<protein>
    <recommendedName>
        <fullName evidence="1">Queuosine 5'-phosphate N-glycosylase/hydrolase</fullName>
        <ecNumber evidence="1">3.2.2.-</ecNumber>
    </recommendedName>
    <alternativeName>
        <fullName evidence="1">Queuosine-nucleotide N-glycosylase/hydrolase</fullName>
    </alternativeName>
</protein>
<dbReference type="EC" id="3.2.2.-" evidence="1"/>
<comment type="catalytic activity">
    <reaction evidence="1">
        <text>queuosine 5'-phosphate + H2O = queuine + D-ribose 5-phosphate</text>
        <dbReference type="Rhea" id="RHEA:75387"/>
        <dbReference type="ChEBI" id="CHEBI:15377"/>
        <dbReference type="ChEBI" id="CHEBI:17433"/>
        <dbReference type="ChEBI" id="CHEBI:78346"/>
        <dbReference type="ChEBI" id="CHEBI:194371"/>
    </reaction>
    <physiologicalReaction direction="left-to-right" evidence="1">
        <dbReference type="Rhea" id="RHEA:75388"/>
    </physiologicalReaction>
</comment>
<accession>A0A5C5FWS7</accession>
<proteinExistence type="inferred from homology"/>
<dbReference type="PANTHER" id="PTHR21314:SF1">
    <property type="entry name" value="QUEUOSINE SALVAGE PROTEIN"/>
    <property type="match status" value="1"/>
</dbReference>
<reference evidence="2 3" key="1">
    <citation type="submission" date="2019-03" db="EMBL/GenBank/DDBJ databases">
        <title>Rhodosporidium diobovatum UCD-FST 08-225 genome sequencing, assembly, and annotation.</title>
        <authorList>
            <person name="Fakankun I.U."/>
            <person name="Fristensky B."/>
            <person name="Levin D.B."/>
        </authorList>
    </citation>
    <scope>NUCLEOTIDE SEQUENCE [LARGE SCALE GENOMIC DNA]</scope>
    <source>
        <strain evidence="2 3">UCD-FST 08-225</strain>
    </source>
</reference>
<organism evidence="2 3">
    <name type="scientific">Rhodotorula diobovata</name>
    <dbReference type="NCBI Taxonomy" id="5288"/>
    <lineage>
        <taxon>Eukaryota</taxon>
        <taxon>Fungi</taxon>
        <taxon>Dikarya</taxon>
        <taxon>Basidiomycota</taxon>
        <taxon>Pucciniomycotina</taxon>
        <taxon>Microbotryomycetes</taxon>
        <taxon>Sporidiobolales</taxon>
        <taxon>Sporidiobolaceae</taxon>
        <taxon>Rhodotorula</taxon>
    </lineage>
</organism>
<dbReference type="GO" id="GO:0016787">
    <property type="term" value="F:hydrolase activity"/>
    <property type="evidence" value="ECO:0007669"/>
    <property type="project" value="UniProtKB-KW"/>
</dbReference>
<evidence type="ECO:0000256" key="1">
    <source>
        <dbReference type="RuleBase" id="RU365002"/>
    </source>
</evidence>
<keyword evidence="3" id="KW-1185">Reference proteome</keyword>
<evidence type="ECO:0000313" key="2">
    <source>
        <dbReference type="EMBL" id="TNY20749.1"/>
    </source>
</evidence>
<dbReference type="OrthoDB" id="416777at2759"/>
<comment type="caution">
    <text evidence="2">The sequence shown here is derived from an EMBL/GenBank/DDBJ whole genome shotgun (WGS) entry which is preliminary data.</text>
</comment>
<dbReference type="AlphaFoldDB" id="A0A5C5FWS7"/>
<gene>
    <name evidence="2" type="ORF">DMC30DRAFT_396745</name>
</gene>